<evidence type="ECO:0000313" key="2">
    <source>
        <dbReference type="EMBL" id="RJX65060.1"/>
    </source>
</evidence>
<dbReference type="SUPFAM" id="SSF159245">
    <property type="entry name" value="AttH-like"/>
    <property type="match status" value="1"/>
</dbReference>
<dbReference type="InterPro" id="IPR010791">
    <property type="entry name" value="AttH_dom"/>
</dbReference>
<dbReference type="EMBL" id="QVMU01000041">
    <property type="protein sequence ID" value="RJX65060.1"/>
    <property type="molecule type" value="Genomic_DNA"/>
</dbReference>
<gene>
    <name evidence="2" type="ORF">DZ860_22745</name>
</gene>
<comment type="caution">
    <text evidence="2">The sequence shown here is derived from an EMBL/GenBank/DDBJ whole genome shotgun (WGS) entry which is preliminary data.</text>
</comment>
<sequence length="368" mass="42279">MRKLLIVILLGLILASVLIGLYLFYKQPIEQANDGSDTSIFTSQNPQVFEPVLPDSPVQLPKDFQFHNDYQHEWWHFFANVVDAEGQQYGIQWSYFRIASDEQDRRGWQNPQLYVSHIVISNQNKVWKEQRLARGGIGQAGMTHRPFKVWIDNWTWRSLSDTPFPGQLDAQSDTFKLQLRVATSGPFVLPGDRGYVNKHDLLPIASHNVTSPFLRVEGLLTFGEDSSLRIIGDAWMSKEWGTGLMTEGQQGWDWFVLKLDNETTLSVNQYRHKDQLPYIFGLLATNDGKVVNLTQDDVIMTPIQFWPMANNKQIPVTWRVKLADHGIDVTTQVMNKNLWLPFVIPYWEGPIETIGTHNAKGFMQLTGY</sequence>
<proteinExistence type="predicted"/>
<evidence type="ECO:0000313" key="3">
    <source>
        <dbReference type="Proteomes" id="UP000273252"/>
    </source>
</evidence>
<dbReference type="PANTHER" id="PTHR38591">
    <property type="entry name" value="HYDROLASE"/>
    <property type="match status" value="1"/>
</dbReference>
<keyword evidence="3" id="KW-1185">Reference proteome</keyword>
<accession>A0A3A6QIZ3</accession>
<dbReference type="Pfam" id="PF07143">
    <property type="entry name" value="CrtC"/>
    <property type="match status" value="1"/>
</dbReference>
<dbReference type="PANTHER" id="PTHR38591:SF1">
    <property type="entry name" value="BLL1000 PROTEIN"/>
    <property type="match status" value="1"/>
</dbReference>
<evidence type="ECO:0000259" key="1">
    <source>
        <dbReference type="Pfam" id="PF07143"/>
    </source>
</evidence>
<dbReference type="Proteomes" id="UP000273252">
    <property type="component" value="Unassembled WGS sequence"/>
</dbReference>
<organism evidence="2 3">
    <name type="scientific">Vibrio sinensis</name>
    <dbReference type="NCBI Taxonomy" id="2302434"/>
    <lineage>
        <taxon>Bacteria</taxon>
        <taxon>Pseudomonadati</taxon>
        <taxon>Pseudomonadota</taxon>
        <taxon>Gammaproteobacteria</taxon>
        <taxon>Vibrionales</taxon>
        <taxon>Vibrionaceae</taxon>
        <taxon>Vibrio</taxon>
    </lineage>
</organism>
<name>A0A3A6QIZ3_9VIBR</name>
<protein>
    <submittedName>
        <fullName evidence="2">Carotenoid 1,2-hydratase</fullName>
    </submittedName>
</protein>
<dbReference type="InterPro" id="IPR023374">
    <property type="entry name" value="AttH-like_dom_sf"/>
</dbReference>
<dbReference type="Pfam" id="PF17186">
    <property type="entry name" value="Lipocalin_9"/>
    <property type="match status" value="1"/>
</dbReference>
<feature type="domain" description="AttH" evidence="1">
    <location>
        <begin position="72"/>
        <end position="242"/>
    </location>
</feature>
<dbReference type="AlphaFoldDB" id="A0A3A6QIZ3"/>
<dbReference type="Gene3D" id="2.40.370.10">
    <property type="entry name" value="AttH-like domain"/>
    <property type="match status" value="2"/>
</dbReference>
<reference evidence="2 3" key="1">
    <citation type="submission" date="2018-08" db="EMBL/GenBank/DDBJ databases">
        <title>Vibrio isolated from the Eastern China Marginal Seas.</title>
        <authorList>
            <person name="Li Y."/>
        </authorList>
    </citation>
    <scope>NUCLEOTIDE SEQUENCE [LARGE SCALE GENOMIC DNA]</scope>
    <source>
        <strain evidence="2 3">BEI233</strain>
    </source>
</reference>
<dbReference type="OrthoDB" id="9770826at2"/>